<keyword evidence="16" id="KW-1185">Reference proteome</keyword>
<evidence type="ECO:0000256" key="7">
    <source>
        <dbReference type="ARBA" id="ARBA00058683"/>
    </source>
</evidence>
<dbReference type="PANTHER" id="PTHR42803:SF1">
    <property type="entry name" value="BROAD-SPECIFICITY LINEAR ACYL-COA DEHYDROGENASE FADE5"/>
    <property type="match status" value="1"/>
</dbReference>
<dbReference type="InterPro" id="IPR009100">
    <property type="entry name" value="AcylCoA_DH/oxidase_NM_dom_sf"/>
</dbReference>
<comment type="function">
    <text evidence="7">Involved in the assimilation of dimethylsulphoniopropionate (DMSP), an important compound in the fixation of carbon in marine phytoplankton, by mediating the conversion of 3-(methylthio)propanoyl-CoA (MMPA-CoA) to 3-(methylthio)acryloyl-CoA (MTA-CoA).</text>
</comment>
<evidence type="ECO:0000313" key="15">
    <source>
        <dbReference type="EMBL" id="MCP3427863.1"/>
    </source>
</evidence>
<evidence type="ECO:0000313" key="16">
    <source>
        <dbReference type="Proteomes" id="UP001165413"/>
    </source>
</evidence>
<evidence type="ECO:0000256" key="5">
    <source>
        <dbReference type="ARBA" id="ARBA00023002"/>
    </source>
</evidence>
<name>A0AA41X0T1_9ALTE</name>
<dbReference type="Gene3D" id="1.20.140.10">
    <property type="entry name" value="Butyryl-CoA Dehydrogenase, subunit A, domain 3"/>
    <property type="match status" value="1"/>
</dbReference>
<keyword evidence="3 10" id="KW-0285">Flavoprotein</keyword>
<evidence type="ECO:0000259" key="12">
    <source>
        <dbReference type="Pfam" id="PF02770"/>
    </source>
</evidence>
<evidence type="ECO:0000256" key="1">
    <source>
        <dbReference type="ARBA" id="ARBA00001974"/>
    </source>
</evidence>
<protein>
    <recommendedName>
        <fullName evidence="9">3-methylmercaptopropionyl-CoA dehydrogenase</fullName>
        <ecNumber evidence="8">1.3.99.41</ecNumber>
    </recommendedName>
</protein>
<dbReference type="FunFam" id="2.40.110.10:FF:000031">
    <property type="entry name" value="Acyl-CoA dehydrogenase, putative"/>
    <property type="match status" value="1"/>
</dbReference>
<dbReference type="InterPro" id="IPR006091">
    <property type="entry name" value="Acyl-CoA_Oxase/DH_mid-dom"/>
</dbReference>
<dbReference type="EMBL" id="JANATA010000003">
    <property type="protein sequence ID" value="MCP3427863.1"/>
    <property type="molecule type" value="Genomic_DNA"/>
</dbReference>
<proteinExistence type="inferred from homology"/>
<sequence length="586" mass="63703">MPQYTAPLTDFSFLLNDWLDIDAHYTALDVAGMDSELAQEIMAQGAKFAETAVAPLNQTGDEQGCQLNAGVVTTPDGFAEAYHEYIANGWNAMLGNPDYDGQDLPYTMAIPVHEMLNSANLSWRLTTMLTESAVLALNKHGSQTLKDTYLAKLISGEWTGTMNLTEPHAGTDLSLLATKAEPQADGTYLITGNKIFITAGDHNWTDNIIHMVLARLPDAPPGVKGISLFLVPKVMVNADGSLGELNSLTVGSIEKKMGLKGSPTCVMNYDAAKGYLVGEPNSGLACMFTMMNDARFQVGLQGLGVAEASYQGALSYAVERLQSRAPQGPQQPDSKADPILCQPDVKRMLLMQRALTEGSRALAMLYAQQMDVEKYATDSAKSDAEAVIAYLTPVCKAFFTDMATEVSNYGIQVYGGHGYIREWGMEQLVRDTRIAQLYEGTNGIQAADLIGRKLTRSNGTLMHTTHAQFSKIVAAITDPSYQEQAEVLLSDWLATSNDLLGNSPEYCAAVACDYLNYVAYTLLGILWLSMLDKLPNTANQVFAQGKQKTGEFYLAYLLPRAEQHKTAMTFGHATINACAVDDFVFA</sequence>
<keyword evidence="4 10" id="KW-0274">FAD</keyword>
<evidence type="ECO:0000256" key="8">
    <source>
        <dbReference type="ARBA" id="ARBA00066694"/>
    </source>
</evidence>
<feature type="domain" description="Acyl-CoA dehydrogenase/oxidase N-terminal" evidence="13">
    <location>
        <begin position="38"/>
        <end position="157"/>
    </location>
</feature>
<dbReference type="RefSeq" id="WP_254098647.1">
    <property type="nucleotide sequence ID" value="NZ_JANATA010000003.1"/>
</dbReference>
<dbReference type="GO" id="GO:0050660">
    <property type="term" value="F:flavin adenine dinucleotide binding"/>
    <property type="evidence" value="ECO:0007669"/>
    <property type="project" value="InterPro"/>
</dbReference>
<comment type="cofactor">
    <cofactor evidence="1 10">
        <name>FAD</name>
        <dbReference type="ChEBI" id="CHEBI:57692"/>
    </cofactor>
</comment>
<dbReference type="SUPFAM" id="SSF47203">
    <property type="entry name" value="Acyl-CoA dehydrogenase C-terminal domain-like"/>
    <property type="match status" value="1"/>
</dbReference>
<dbReference type="Pfam" id="PF12806">
    <property type="entry name" value="Acyl-CoA_dh_C"/>
    <property type="match status" value="1"/>
</dbReference>
<feature type="domain" description="Acyl-CoA oxidase/dehydrogenase middle" evidence="12">
    <location>
        <begin position="162"/>
        <end position="270"/>
    </location>
</feature>
<dbReference type="InterPro" id="IPR037069">
    <property type="entry name" value="AcylCoA_DH/ox_N_sf"/>
</dbReference>
<dbReference type="InterPro" id="IPR013786">
    <property type="entry name" value="AcylCoA_DH/ox_N"/>
</dbReference>
<evidence type="ECO:0000256" key="3">
    <source>
        <dbReference type="ARBA" id="ARBA00022630"/>
    </source>
</evidence>
<organism evidence="15 16">
    <name type="scientific">Opacimonas viscosa</name>
    <dbReference type="NCBI Taxonomy" id="2961944"/>
    <lineage>
        <taxon>Bacteria</taxon>
        <taxon>Pseudomonadati</taxon>
        <taxon>Pseudomonadota</taxon>
        <taxon>Gammaproteobacteria</taxon>
        <taxon>Alteromonadales</taxon>
        <taxon>Alteromonadaceae</taxon>
        <taxon>Opacimonas</taxon>
    </lineage>
</organism>
<evidence type="ECO:0000259" key="11">
    <source>
        <dbReference type="Pfam" id="PF00441"/>
    </source>
</evidence>
<evidence type="ECO:0000256" key="2">
    <source>
        <dbReference type="ARBA" id="ARBA00009347"/>
    </source>
</evidence>
<dbReference type="InterPro" id="IPR046373">
    <property type="entry name" value="Acyl-CoA_Oxase/DH_mid-dom_sf"/>
</dbReference>
<dbReference type="Pfam" id="PF00441">
    <property type="entry name" value="Acyl-CoA_dh_1"/>
    <property type="match status" value="1"/>
</dbReference>
<dbReference type="InterPro" id="IPR025878">
    <property type="entry name" value="Acyl-CoA_dh-like_C_dom"/>
</dbReference>
<dbReference type="Pfam" id="PF02770">
    <property type="entry name" value="Acyl-CoA_dh_M"/>
    <property type="match status" value="1"/>
</dbReference>
<evidence type="ECO:0000256" key="9">
    <source>
        <dbReference type="ARBA" id="ARBA00069043"/>
    </source>
</evidence>
<evidence type="ECO:0000256" key="6">
    <source>
        <dbReference type="ARBA" id="ARBA00051388"/>
    </source>
</evidence>
<dbReference type="Pfam" id="PF02771">
    <property type="entry name" value="Acyl-CoA_dh_N"/>
    <property type="match status" value="1"/>
</dbReference>
<evidence type="ECO:0000256" key="10">
    <source>
        <dbReference type="RuleBase" id="RU362125"/>
    </source>
</evidence>
<dbReference type="AlphaFoldDB" id="A0AA41X0T1"/>
<feature type="domain" description="Acyl-CoA dehydrogenase/oxidase C-terminal" evidence="11">
    <location>
        <begin position="281"/>
        <end position="448"/>
    </location>
</feature>
<accession>A0AA41X0T1</accession>
<comment type="similarity">
    <text evidence="2 10">Belongs to the acyl-CoA dehydrogenase family.</text>
</comment>
<dbReference type="InterPro" id="IPR009075">
    <property type="entry name" value="AcylCo_DH/oxidase_C"/>
</dbReference>
<dbReference type="EC" id="1.3.99.41" evidence="8"/>
<comment type="caution">
    <text evidence="15">The sequence shown here is derived from an EMBL/GenBank/DDBJ whole genome shotgun (WGS) entry which is preliminary data.</text>
</comment>
<gene>
    <name evidence="15" type="ORF">NLF92_02765</name>
</gene>
<dbReference type="SUPFAM" id="SSF56645">
    <property type="entry name" value="Acyl-CoA dehydrogenase NM domain-like"/>
    <property type="match status" value="1"/>
</dbReference>
<keyword evidence="5 10" id="KW-0560">Oxidoreductase</keyword>
<feature type="domain" description="Acetyl-CoA dehydrogenase-like C-terminal" evidence="14">
    <location>
        <begin position="483"/>
        <end position="576"/>
    </location>
</feature>
<dbReference type="InterPro" id="IPR036250">
    <property type="entry name" value="AcylCo_DH-like_C"/>
</dbReference>
<dbReference type="Gene3D" id="1.10.540.10">
    <property type="entry name" value="Acyl-CoA dehydrogenase/oxidase, N-terminal domain"/>
    <property type="match status" value="1"/>
</dbReference>
<dbReference type="Proteomes" id="UP001165413">
    <property type="component" value="Unassembled WGS sequence"/>
</dbReference>
<dbReference type="Gene3D" id="2.40.110.10">
    <property type="entry name" value="Butyryl-CoA Dehydrogenase, subunit A, domain 2"/>
    <property type="match status" value="1"/>
</dbReference>
<dbReference type="PANTHER" id="PTHR42803">
    <property type="entry name" value="ACYL-COA DEHYDROGENASE"/>
    <property type="match status" value="1"/>
</dbReference>
<evidence type="ECO:0000256" key="4">
    <source>
        <dbReference type="ARBA" id="ARBA00022827"/>
    </source>
</evidence>
<reference evidence="15" key="1">
    <citation type="submission" date="2022-07" db="EMBL/GenBank/DDBJ databases">
        <title>Characterization of the Novel Bacterium Alteromonas immobilis LMIT006 and Alteromonas gregis LMIT007.</title>
        <authorList>
            <person name="Lin X."/>
        </authorList>
    </citation>
    <scope>NUCLEOTIDE SEQUENCE</scope>
    <source>
        <strain evidence="15">LMIT007</strain>
    </source>
</reference>
<dbReference type="InterPro" id="IPR052166">
    <property type="entry name" value="Diverse_Acyl-CoA_DH"/>
</dbReference>
<evidence type="ECO:0000259" key="14">
    <source>
        <dbReference type="Pfam" id="PF12806"/>
    </source>
</evidence>
<evidence type="ECO:0000259" key="13">
    <source>
        <dbReference type="Pfam" id="PF02771"/>
    </source>
</evidence>
<comment type="catalytic activity">
    <reaction evidence="6">
        <text>3-(methylsulfanyl)propanoyl-CoA + oxidized [electron-transfer flavoprotein] + H(+) = 3-(methylsulfanyl)acryloyl-CoA + reduced [electron-transfer flavoprotein]</text>
        <dbReference type="Rhea" id="RHEA:52612"/>
        <dbReference type="Rhea" id="RHEA-COMP:10685"/>
        <dbReference type="Rhea" id="RHEA-COMP:10686"/>
        <dbReference type="ChEBI" id="CHEBI:15378"/>
        <dbReference type="ChEBI" id="CHEBI:57692"/>
        <dbReference type="ChEBI" id="CHEBI:58307"/>
        <dbReference type="ChEBI" id="CHEBI:82815"/>
        <dbReference type="ChEBI" id="CHEBI:84994"/>
        <dbReference type="EC" id="1.3.99.41"/>
    </reaction>
    <physiologicalReaction direction="left-to-right" evidence="6">
        <dbReference type="Rhea" id="RHEA:52613"/>
    </physiologicalReaction>
</comment>
<dbReference type="GO" id="GO:0016627">
    <property type="term" value="F:oxidoreductase activity, acting on the CH-CH group of donors"/>
    <property type="evidence" value="ECO:0007669"/>
    <property type="project" value="InterPro"/>
</dbReference>